<evidence type="ECO:0000256" key="3">
    <source>
        <dbReference type="ARBA" id="ARBA00022475"/>
    </source>
</evidence>
<evidence type="ECO:0000313" key="8">
    <source>
        <dbReference type="EMBL" id="KEP68316.1"/>
    </source>
</evidence>
<dbReference type="AlphaFoldDB" id="A0A074T963"/>
<dbReference type="Pfam" id="PF02472">
    <property type="entry name" value="ExbD"/>
    <property type="match status" value="1"/>
</dbReference>
<dbReference type="InterPro" id="IPR003400">
    <property type="entry name" value="ExbD"/>
</dbReference>
<accession>A0A074T963</accession>
<dbReference type="OrthoDB" id="5456447at2"/>
<dbReference type="GO" id="GO:0005886">
    <property type="term" value="C:plasma membrane"/>
    <property type="evidence" value="ECO:0007669"/>
    <property type="project" value="UniProtKB-SubCell"/>
</dbReference>
<comment type="similarity">
    <text evidence="2 7">Belongs to the ExbD/TolR family.</text>
</comment>
<dbReference type="EMBL" id="JHEH01000037">
    <property type="protein sequence ID" value="KEP68316.1"/>
    <property type="molecule type" value="Genomic_DNA"/>
</dbReference>
<keyword evidence="8" id="KW-0670">Pyruvate</keyword>
<evidence type="ECO:0000256" key="1">
    <source>
        <dbReference type="ARBA" id="ARBA00004162"/>
    </source>
</evidence>
<keyword evidence="3" id="KW-1003">Cell membrane</keyword>
<dbReference type="PANTHER" id="PTHR30558:SF3">
    <property type="entry name" value="BIOPOLYMER TRANSPORT PROTEIN EXBD-RELATED"/>
    <property type="match status" value="1"/>
</dbReference>
<name>A0A074T963_9RHOB</name>
<keyword evidence="4 7" id="KW-0812">Transmembrane</keyword>
<reference evidence="8 9" key="1">
    <citation type="submission" date="2014-03" db="EMBL/GenBank/DDBJ databases">
        <title>The draft genome sequence of Thioclava dalianensis DLFJ1-1.</title>
        <authorList>
            <person name="Lai Q."/>
            <person name="Shao Z."/>
        </authorList>
    </citation>
    <scope>NUCLEOTIDE SEQUENCE [LARGE SCALE GENOMIC DNA]</scope>
    <source>
        <strain evidence="8 9">DLFJ1-1</strain>
    </source>
</reference>
<keyword evidence="9" id="KW-1185">Reference proteome</keyword>
<evidence type="ECO:0000313" key="9">
    <source>
        <dbReference type="Proteomes" id="UP000027725"/>
    </source>
</evidence>
<comment type="caution">
    <text evidence="8">The sequence shown here is derived from an EMBL/GenBank/DDBJ whole genome shotgun (WGS) entry which is preliminary data.</text>
</comment>
<gene>
    <name evidence="8" type="ORF">DL1_12545</name>
</gene>
<keyword evidence="5" id="KW-1133">Transmembrane helix</keyword>
<dbReference type="Gene3D" id="3.30.420.270">
    <property type="match status" value="1"/>
</dbReference>
<organism evidence="8 9">
    <name type="scientific">Thioclava dalianensis</name>
    <dbReference type="NCBI Taxonomy" id="1185766"/>
    <lineage>
        <taxon>Bacteria</taxon>
        <taxon>Pseudomonadati</taxon>
        <taxon>Pseudomonadota</taxon>
        <taxon>Alphaproteobacteria</taxon>
        <taxon>Rhodobacterales</taxon>
        <taxon>Paracoccaceae</taxon>
        <taxon>Thioclava</taxon>
    </lineage>
</organism>
<sequence length="127" mass="13539">MTLSIEPPRRSRKPDLTPMIDVVFLLLVFFMLASRFTQDTAIPLNTATGTSGTWTGPLRLVDIGADGALSLNGAPITAQALPEALSKLAKTQDDPVILRGKGAELQDLVTLMTSLRAAGFTSVMLVE</sequence>
<protein>
    <submittedName>
        <fullName evidence="8">Indolepyruvate ferredoxin oxidoreductase</fullName>
    </submittedName>
</protein>
<dbReference type="RefSeq" id="WP_038068877.1">
    <property type="nucleotide sequence ID" value="NZ_FOVB01000015.1"/>
</dbReference>
<proteinExistence type="inferred from homology"/>
<keyword evidence="7" id="KW-0653">Protein transport</keyword>
<dbReference type="PANTHER" id="PTHR30558">
    <property type="entry name" value="EXBD MEMBRANE COMPONENT OF PMF-DRIVEN MACROMOLECULE IMPORT SYSTEM"/>
    <property type="match status" value="1"/>
</dbReference>
<evidence type="ECO:0000256" key="5">
    <source>
        <dbReference type="ARBA" id="ARBA00022989"/>
    </source>
</evidence>
<evidence type="ECO:0000256" key="6">
    <source>
        <dbReference type="ARBA" id="ARBA00023136"/>
    </source>
</evidence>
<dbReference type="GO" id="GO:0022857">
    <property type="term" value="F:transmembrane transporter activity"/>
    <property type="evidence" value="ECO:0007669"/>
    <property type="project" value="InterPro"/>
</dbReference>
<keyword evidence="7" id="KW-0813">Transport</keyword>
<dbReference type="Proteomes" id="UP000027725">
    <property type="component" value="Unassembled WGS sequence"/>
</dbReference>
<evidence type="ECO:0000256" key="4">
    <source>
        <dbReference type="ARBA" id="ARBA00022692"/>
    </source>
</evidence>
<dbReference type="eggNOG" id="COG0848">
    <property type="taxonomic scope" value="Bacteria"/>
</dbReference>
<dbReference type="GO" id="GO:0015031">
    <property type="term" value="P:protein transport"/>
    <property type="evidence" value="ECO:0007669"/>
    <property type="project" value="UniProtKB-KW"/>
</dbReference>
<evidence type="ECO:0000256" key="7">
    <source>
        <dbReference type="RuleBase" id="RU003879"/>
    </source>
</evidence>
<evidence type="ECO:0000256" key="2">
    <source>
        <dbReference type="ARBA" id="ARBA00005811"/>
    </source>
</evidence>
<comment type="subcellular location">
    <subcellularLocation>
        <location evidence="1">Cell membrane</location>
        <topology evidence="1">Single-pass membrane protein</topology>
    </subcellularLocation>
    <subcellularLocation>
        <location evidence="7">Cell membrane</location>
        <topology evidence="7">Single-pass type II membrane protein</topology>
    </subcellularLocation>
</comment>
<dbReference type="STRING" id="1185766.SAMN05216224_11526"/>
<keyword evidence="6" id="KW-0472">Membrane</keyword>